<dbReference type="InterPro" id="IPR016161">
    <property type="entry name" value="Ald_DH/histidinol_DH"/>
</dbReference>
<dbReference type="CDD" id="cd07090">
    <property type="entry name" value="ALDH_F9_TMBADH"/>
    <property type="match status" value="1"/>
</dbReference>
<dbReference type="GO" id="GO:0016620">
    <property type="term" value="F:oxidoreductase activity, acting on the aldehyde or oxo group of donors, NAD or NADP as acceptor"/>
    <property type="evidence" value="ECO:0007669"/>
    <property type="project" value="InterPro"/>
</dbReference>
<dbReference type="PROSITE" id="PS00687">
    <property type="entry name" value="ALDEHYDE_DEHYDR_GLU"/>
    <property type="match status" value="1"/>
</dbReference>
<dbReference type="SUPFAM" id="SSF53720">
    <property type="entry name" value="ALDH-like"/>
    <property type="match status" value="1"/>
</dbReference>
<evidence type="ECO:0000256" key="1">
    <source>
        <dbReference type="ARBA" id="ARBA00023002"/>
    </source>
</evidence>
<gene>
    <name evidence="5" type="ORF">P5673_022770</name>
</gene>
<comment type="caution">
    <text evidence="5">The sequence shown here is derived from an EMBL/GenBank/DDBJ whole genome shotgun (WGS) entry which is preliminary data.</text>
</comment>
<keyword evidence="1 3" id="KW-0560">Oxidoreductase</keyword>
<accession>A0AAD9Q648</accession>
<feature type="active site" evidence="2">
    <location>
        <position position="306"/>
    </location>
</feature>
<dbReference type="Gene3D" id="3.40.309.10">
    <property type="entry name" value="Aldehyde Dehydrogenase, Chain A, domain 2"/>
    <property type="match status" value="1"/>
</dbReference>
<dbReference type="EMBL" id="JARQWQ010000062">
    <property type="protein sequence ID" value="KAK2555435.1"/>
    <property type="molecule type" value="Genomic_DNA"/>
</dbReference>
<reference evidence="5" key="2">
    <citation type="journal article" date="2023" name="Science">
        <title>Genomic signatures of disease resistance in endangered staghorn corals.</title>
        <authorList>
            <person name="Vollmer S.V."/>
            <person name="Selwyn J.D."/>
            <person name="Despard B.A."/>
            <person name="Roesel C.L."/>
        </authorList>
    </citation>
    <scope>NUCLEOTIDE SEQUENCE</scope>
    <source>
        <strain evidence="5">K2</strain>
    </source>
</reference>
<dbReference type="InterPro" id="IPR029510">
    <property type="entry name" value="Ald_DH_CS_GLU"/>
</dbReference>
<dbReference type="InterPro" id="IPR016160">
    <property type="entry name" value="Ald_DH_CS_CYS"/>
</dbReference>
<proteinExistence type="inferred from homology"/>
<feature type="domain" description="Aldehyde dehydrogenase" evidence="4">
    <location>
        <begin position="204"/>
        <end position="535"/>
    </location>
</feature>
<dbReference type="FunFam" id="3.40.309.10:FF:000019">
    <property type="entry name" value="4-trimethylaminobutyraldehyde dehydrogenase isoform X1"/>
    <property type="match status" value="1"/>
</dbReference>
<evidence type="ECO:0000256" key="2">
    <source>
        <dbReference type="PROSITE-ProRule" id="PRU10007"/>
    </source>
</evidence>
<reference evidence="5" key="1">
    <citation type="journal article" date="2023" name="G3 (Bethesda)">
        <title>Whole genome assembly and annotation of the endangered Caribbean coral Acropora cervicornis.</title>
        <authorList>
            <person name="Selwyn J.D."/>
            <person name="Vollmer S.V."/>
        </authorList>
    </citation>
    <scope>NUCLEOTIDE SEQUENCE</scope>
    <source>
        <strain evidence="5">K2</strain>
    </source>
</reference>
<name>A0AAD9Q648_ACRCE</name>
<evidence type="ECO:0000256" key="3">
    <source>
        <dbReference type="RuleBase" id="RU003345"/>
    </source>
</evidence>
<keyword evidence="6" id="KW-1185">Reference proteome</keyword>
<dbReference type="InterPro" id="IPR016162">
    <property type="entry name" value="Ald_DH_N"/>
</dbReference>
<dbReference type="PANTHER" id="PTHR11699">
    <property type="entry name" value="ALDEHYDE DEHYDROGENASE-RELATED"/>
    <property type="match status" value="1"/>
</dbReference>
<dbReference type="Gene3D" id="3.40.605.10">
    <property type="entry name" value="Aldehyde Dehydrogenase, Chain A, domain 1"/>
    <property type="match status" value="2"/>
</dbReference>
<protein>
    <submittedName>
        <fullName evidence="5">4-trimethylaminobutyraldehyde dehydrogenase A</fullName>
    </submittedName>
</protein>
<dbReference type="InterPro" id="IPR015590">
    <property type="entry name" value="Aldehyde_DH_dom"/>
</dbReference>
<dbReference type="Pfam" id="PF00171">
    <property type="entry name" value="Aldedh"/>
    <property type="match status" value="2"/>
</dbReference>
<dbReference type="InterPro" id="IPR016163">
    <property type="entry name" value="Ald_DH_C"/>
</dbReference>
<feature type="domain" description="Aldehyde dehydrogenase" evidence="4">
    <location>
        <begin position="54"/>
        <end position="180"/>
    </location>
</feature>
<dbReference type="PROSITE" id="PS00070">
    <property type="entry name" value="ALDEHYDE_DEHYDR_CYS"/>
    <property type="match status" value="1"/>
</dbReference>
<evidence type="ECO:0000313" key="6">
    <source>
        <dbReference type="Proteomes" id="UP001249851"/>
    </source>
</evidence>
<evidence type="ECO:0000259" key="4">
    <source>
        <dbReference type="Pfam" id="PF00171"/>
    </source>
</evidence>
<dbReference type="Proteomes" id="UP001249851">
    <property type="component" value="Unassembled WGS sequence"/>
</dbReference>
<comment type="similarity">
    <text evidence="3">Belongs to the aldehyde dehydrogenase family.</text>
</comment>
<dbReference type="AlphaFoldDB" id="A0AAD9Q648"/>
<evidence type="ECO:0000313" key="5">
    <source>
        <dbReference type="EMBL" id="KAK2555435.1"/>
    </source>
</evidence>
<sequence>MLSKVTKNFPACHFRQFSFLVCAIRKFSGIDIKTCQALNFIDGRRVEPASNEDEGKICIMEPASGKILCETQGSGKPEVDKAVQSARKAFTSWSAMSGMERGKILREAAKIIRARVNELATVEVADNGKPFHEAVWDIEGCADVIDYYSGLAPTISGKHIQLPNANFAYTRREPLGVVAARSDSVKVIGDAFFGLHLDPSAFKGIGAWNYPFQICTWKSTPALACGNTIVFKPSPLTPLTAVLIAEIFFEAGLPRGALNIVQGGGVTGHLLSSHPGVDKVSFTGSVPTGKKVMADASRGVKHVTLELGGKSPLLIFGDADMENAVKGAMMANFLTQGEVCSNGTRVFVEKSILNIFLDKLVERTKRIKVGDPMDPSTQMGALISDHHLEKVLEFVEMGRKEGAKVLCGGERLKLDDPRLINGFFMSPCVMSDCSDDMTVVKEEIFGPVMTVLSFDTEEEAISRANSTDFGLSAGVFTRDLTRAHRVIAQLQAGSCWINNYNLNPVEVPFGGYKMSGVGRELGEDTIDYYTQVKSVYVEMGDVESPF</sequence>
<dbReference type="FunFam" id="3.40.605.10:FF:000026">
    <property type="entry name" value="Aldehyde dehydrogenase, putative"/>
    <property type="match status" value="1"/>
</dbReference>
<organism evidence="5 6">
    <name type="scientific">Acropora cervicornis</name>
    <name type="common">Staghorn coral</name>
    <dbReference type="NCBI Taxonomy" id="6130"/>
    <lineage>
        <taxon>Eukaryota</taxon>
        <taxon>Metazoa</taxon>
        <taxon>Cnidaria</taxon>
        <taxon>Anthozoa</taxon>
        <taxon>Hexacorallia</taxon>
        <taxon>Scleractinia</taxon>
        <taxon>Astrocoeniina</taxon>
        <taxon>Acroporidae</taxon>
        <taxon>Acropora</taxon>
    </lineage>
</organism>